<dbReference type="InterPro" id="IPR022059">
    <property type="entry name" value="DUF3615"/>
</dbReference>
<evidence type="ECO:0000313" key="2">
    <source>
        <dbReference type="EMBL" id="CAL1399744.1"/>
    </source>
</evidence>
<organism evidence="2 3">
    <name type="scientific">Linum trigynum</name>
    <dbReference type="NCBI Taxonomy" id="586398"/>
    <lineage>
        <taxon>Eukaryota</taxon>
        <taxon>Viridiplantae</taxon>
        <taxon>Streptophyta</taxon>
        <taxon>Embryophyta</taxon>
        <taxon>Tracheophyta</taxon>
        <taxon>Spermatophyta</taxon>
        <taxon>Magnoliopsida</taxon>
        <taxon>eudicotyledons</taxon>
        <taxon>Gunneridae</taxon>
        <taxon>Pentapetalae</taxon>
        <taxon>rosids</taxon>
        <taxon>fabids</taxon>
        <taxon>Malpighiales</taxon>
        <taxon>Linaceae</taxon>
        <taxon>Linum</taxon>
    </lineage>
</organism>
<dbReference type="Pfam" id="PF12274">
    <property type="entry name" value="DUF3615"/>
    <property type="match status" value="1"/>
</dbReference>
<feature type="domain" description="DUF3615" evidence="1">
    <location>
        <begin position="139"/>
        <end position="233"/>
    </location>
</feature>
<protein>
    <recommendedName>
        <fullName evidence="1">DUF3615 domain-containing protein</fullName>
    </recommendedName>
</protein>
<reference evidence="2 3" key="1">
    <citation type="submission" date="2024-04" db="EMBL/GenBank/DDBJ databases">
        <authorList>
            <person name="Fracassetti M."/>
        </authorList>
    </citation>
    <scope>NUCLEOTIDE SEQUENCE [LARGE SCALE GENOMIC DNA]</scope>
</reference>
<dbReference type="EMBL" id="OZ034820">
    <property type="protein sequence ID" value="CAL1399744.1"/>
    <property type="molecule type" value="Genomic_DNA"/>
</dbReference>
<dbReference type="Proteomes" id="UP001497516">
    <property type="component" value="Chromosome 7"/>
</dbReference>
<gene>
    <name evidence="2" type="ORF">LTRI10_LOCUS39915</name>
</gene>
<evidence type="ECO:0000313" key="3">
    <source>
        <dbReference type="Proteomes" id="UP001497516"/>
    </source>
</evidence>
<sequence length="241" mass="27279">MQVQRKKRPSPRQQGLHPDPRYCWVGCQSSTTIKDAVSEMQQLQSDLIRAMDQLELKLGATRPLQEAMSSVLDDEMIPCLGELKSIDEAALEVLPLVRDANHVPIGVVPSPEYLKELEERCLIFRTTEHQTEFFAKKIMKAYKDEYPAVVLELEEGVTSNTVESCGCLYVHINFKVKDVDGSVHLFFAEATFDYDPVVLSHCILERGDTGGYDHYQKGCGGCDPDAEVPIYHPRRDYLHGY</sequence>
<evidence type="ECO:0000259" key="1">
    <source>
        <dbReference type="Pfam" id="PF12274"/>
    </source>
</evidence>
<keyword evidence="3" id="KW-1185">Reference proteome</keyword>
<name>A0AAV2FPA2_9ROSI</name>
<proteinExistence type="predicted"/>
<dbReference type="AlphaFoldDB" id="A0AAV2FPA2"/>
<accession>A0AAV2FPA2</accession>